<dbReference type="AlphaFoldDB" id="S5YYD0"/>
<dbReference type="OrthoDB" id="9815002at2"/>
<feature type="signal peptide" evidence="4">
    <location>
        <begin position="1"/>
        <end position="19"/>
    </location>
</feature>
<keyword evidence="7" id="KW-1185">Reference proteome</keyword>
<keyword evidence="6" id="KW-0378">Hydrolase</keyword>
<dbReference type="RefSeq" id="WP_020951833.1">
    <property type="nucleotide sequence ID" value="NC_022041.1"/>
</dbReference>
<feature type="chain" id="PRO_5004535160" evidence="4">
    <location>
        <begin position="20"/>
        <end position="324"/>
    </location>
</feature>
<dbReference type="InterPro" id="IPR008258">
    <property type="entry name" value="Transglycosylase_SLT_dom_1"/>
</dbReference>
<dbReference type="KEGG" id="pami:JCM7686_3160"/>
<reference evidence="6 7" key="1">
    <citation type="journal article" date="2014" name="BMC Genomics">
        <title>Architecture and functions of a multipartite genome of the methylotrophic bacterium Paracoccus aminophilus JCM 7686, containing primary and secondary chromids.</title>
        <authorList>
            <person name="Dziewit L."/>
            <person name="Czarnecki J."/>
            <person name="Wibberg D."/>
            <person name="Radlinska M."/>
            <person name="Mrozek P."/>
            <person name="Szymczak M."/>
            <person name="Schluter A."/>
            <person name="Puhler A."/>
            <person name="Bartosik D."/>
        </authorList>
    </citation>
    <scope>NUCLEOTIDE SEQUENCE [LARGE SCALE GENOMIC DNA]</scope>
    <source>
        <strain evidence="6">JCM 7686</strain>
    </source>
</reference>
<evidence type="ECO:0000256" key="4">
    <source>
        <dbReference type="SAM" id="SignalP"/>
    </source>
</evidence>
<dbReference type="SUPFAM" id="SSF53955">
    <property type="entry name" value="Lysozyme-like"/>
    <property type="match status" value="1"/>
</dbReference>
<dbReference type="Pfam" id="PF01464">
    <property type="entry name" value="SLT"/>
    <property type="match status" value="1"/>
</dbReference>
<dbReference type="EC" id="3.2.1.-" evidence="6"/>
<dbReference type="CDD" id="cd00254">
    <property type="entry name" value="LT-like"/>
    <property type="match status" value="1"/>
</dbReference>
<dbReference type="PATRIC" id="fig|1367847.3.peg.3187"/>
<evidence type="ECO:0000313" key="6">
    <source>
        <dbReference type="EMBL" id="AGT10196.1"/>
    </source>
</evidence>
<evidence type="ECO:0000256" key="1">
    <source>
        <dbReference type="ARBA" id="ARBA00007734"/>
    </source>
</evidence>
<comment type="similarity">
    <text evidence="2">Belongs to the virb1 family.</text>
</comment>
<evidence type="ECO:0000313" key="7">
    <source>
        <dbReference type="Proteomes" id="UP000015480"/>
    </source>
</evidence>
<sequence length="324" mass="35360">MRRFLLSALIALMALPAAAYETMDAHSGIPAPRVLHGDDAKKDGAHKDGPKKDSKERRCTTDGLYCIEIQTYIPDVCRTIEQASAKHGVDPHFLARLLWKESLFEPNAISPVGAQGIAQFMPGTADLVGLDDPFNPAKAIDASAGYLRRLTDNFGSIGMAAIAYNGGENRAARFKGGASGLPWETQDYVQAITGLDAAEWRDNPPTKDKLDIRLDKEKPFIKACTTLAGNRKLREFSTPEHAWPFGVILASHPSKSGASAQVDRLNRQLRPILGGKRVSYVRRRLTGSARKLYTAQLGYSNQAEAVAFCTRLRGLGGRCIVLKN</sequence>
<dbReference type="GO" id="GO:0016798">
    <property type="term" value="F:hydrolase activity, acting on glycosyl bonds"/>
    <property type="evidence" value="ECO:0007669"/>
    <property type="project" value="UniProtKB-KW"/>
</dbReference>
<accession>S5YYD0</accession>
<keyword evidence="4" id="KW-0732">Signal</keyword>
<dbReference type="STRING" id="1367847.JCM7686_3160"/>
<evidence type="ECO:0000259" key="5">
    <source>
        <dbReference type="Pfam" id="PF01464"/>
    </source>
</evidence>
<dbReference type="InterPro" id="IPR023346">
    <property type="entry name" value="Lysozyme-like_dom_sf"/>
</dbReference>
<evidence type="ECO:0000256" key="3">
    <source>
        <dbReference type="SAM" id="MobiDB-lite"/>
    </source>
</evidence>
<organism evidence="6 7">
    <name type="scientific">Paracoccus aminophilus JCM 7686</name>
    <dbReference type="NCBI Taxonomy" id="1367847"/>
    <lineage>
        <taxon>Bacteria</taxon>
        <taxon>Pseudomonadati</taxon>
        <taxon>Pseudomonadota</taxon>
        <taxon>Alphaproteobacteria</taxon>
        <taxon>Rhodobacterales</taxon>
        <taxon>Paracoccaceae</taxon>
        <taxon>Paracoccus</taxon>
    </lineage>
</organism>
<gene>
    <name evidence="6" type="ORF">JCM7686_3160</name>
</gene>
<feature type="domain" description="Transglycosylase SLT" evidence="5">
    <location>
        <begin position="79"/>
        <end position="175"/>
    </location>
</feature>
<dbReference type="eggNOG" id="COG0741">
    <property type="taxonomic scope" value="Bacteria"/>
</dbReference>
<feature type="compositionally biased region" description="Basic and acidic residues" evidence="3">
    <location>
        <begin position="35"/>
        <end position="57"/>
    </location>
</feature>
<comment type="similarity">
    <text evidence="1">Belongs to the transglycosylase Slt family.</text>
</comment>
<dbReference type="Gene3D" id="1.10.530.10">
    <property type="match status" value="1"/>
</dbReference>
<protein>
    <submittedName>
        <fullName evidence="6">Lytic transglycosylase</fullName>
        <ecNumber evidence="6">3.2.1.-</ecNumber>
    </submittedName>
</protein>
<dbReference type="EMBL" id="CP006650">
    <property type="protein sequence ID" value="AGT10196.1"/>
    <property type="molecule type" value="Genomic_DNA"/>
</dbReference>
<evidence type="ECO:0000256" key="2">
    <source>
        <dbReference type="ARBA" id="ARBA00009387"/>
    </source>
</evidence>
<proteinExistence type="inferred from homology"/>
<keyword evidence="6" id="KW-0326">Glycosidase</keyword>
<dbReference type="HOGENOM" id="CLU_070265_0_0_5"/>
<dbReference type="Proteomes" id="UP000015480">
    <property type="component" value="Chromosome"/>
</dbReference>
<dbReference type="PANTHER" id="PTHR37423">
    <property type="entry name" value="SOLUBLE LYTIC MUREIN TRANSGLYCOSYLASE-RELATED"/>
    <property type="match status" value="1"/>
</dbReference>
<dbReference type="PANTHER" id="PTHR37423:SF2">
    <property type="entry name" value="MEMBRANE-BOUND LYTIC MUREIN TRANSGLYCOSYLASE C"/>
    <property type="match status" value="1"/>
</dbReference>
<name>S5YYD0_PARAH</name>
<feature type="region of interest" description="Disordered" evidence="3">
    <location>
        <begin position="31"/>
        <end position="57"/>
    </location>
</feature>